<dbReference type="Proteomes" id="UP000031928">
    <property type="component" value="Chromosome"/>
</dbReference>
<dbReference type="PANTHER" id="PTHR36838">
    <property type="entry name" value="AUXIN EFFLUX CARRIER FAMILY PROTEIN"/>
    <property type="match status" value="1"/>
</dbReference>
<comment type="subcellular location">
    <subcellularLocation>
        <location evidence="1">Membrane</location>
        <topology evidence="1">Multi-pass membrane protein</topology>
    </subcellularLocation>
</comment>
<dbReference type="RefSeq" id="WP_042621888.1">
    <property type="nucleotide sequence ID" value="NZ_CP007790.1"/>
</dbReference>
<organism evidence="8 9">
    <name type="scientific">Corynebacterium marinum DSM 44953</name>
    <dbReference type="NCBI Taxonomy" id="1224162"/>
    <lineage>
        <taxon>Bacteria</taxon>
        <taxon>Bacillati</taxon>
        <taxon>Actinomycetota</taxon>
        <taxon>Actinomycetes</taxon>
        <taxon>Mycobacteriales</taxon>
        <taxon>Corynebacteriaceae</taxon>
        <taxon>Corynebacterium</taxon>
    </lineage>
</organism>
<feature type="transmembrane region" description="Helical" evidence="7">
    <location>
        <begin position="192"/>
        <end position="210"/>
    </location>
</feature>
<name>A0A0B6TNG6_9CORY</name>
<evidence type="ECO:0000313" key="8">
    <source>
        <dbReference type="EMBL" id="AJK69448.1"/>
    </source>
</evidence>
<accession>A0A0B6TNG6</accession>
<dbReference type="GO" id="GO:0055085">
    <property type="term" value="P:transmembrane transport"/>
    <property type="evidence" value="ECO:0007669"/>
    <property type="project" value="InterPro"/>
</dbReference>
<dbReference type="PANTHER" id="PTHR36838:SF3">
    <property type="entry name" value="TRANSPORTER AUXIN EFFLUX CARRIER EC FAMILY"/>
    <property type="match status" value="1"/>
</dbReference>
<feature type="transmembrane region" description="Helical" evidence="7">
    <location>
        <begin position="249"/>
        <end position="270"/>
    </location>
</feature>
<sequence>MIEVLTGFGVVVVVIAVGYLLGRTDALGPGARRALANLVYLVATPALLFDILLDTDPREIFSANFLVIAFSALIAGFAGFLLLRLRGSNAPDSLIGMLASSYANAGNLGVPLAVYILDDAAAVIPVILFQVAFYAPVTLTTLDILHDSKQSNLLRNVVLAFRNPMLLAALAGLLIGFLRIPVPVILSQPVSLLAGASVPLALMVFGMSLVGSKVSLTGDVALVVLLKNVAHPVIAGLLAFHAFGLSGPALFTLVVLGALPTAQNVLTYALRFRTNETLARDTGVVSTLVSFPVLVVVTILLGPG</sequence>
<feature type="transmembrane region" description="Helical" evidence="7">
    <location>
        <begin position="34"/>
        <end position="53"/>
    </location>
</feature>
<dbReference type="Pfam" id="PF03547">
    <property type="entry name" value="Mem_trans"/>
    <property type="match status" value="1"/>
</dbReference>
<keyword evidence="6 7" id="KW-0472">Membrane</keyword>
<dbReference type="STRING" id="1224162.B840_09275"/>
<keyword evidence="9" id="KW-1185">Reference proteome</keyword>
<gene>
    <name evidence="8" type="ORF">B840_09275</name>
</gene>
<dbReference type="HOGENOM" id="CLU_056175_2_2_11"/>
<feature type="transmembrane region" description="Helical" evidence="7">
    <location>
        <begin position="6"/>
        <end position="22"/>
    </location>
</feature>
<dbReference type="AlphaFoldDB" id="A0A0B6TNG6"/>
<feature type="transmembrane region" description="Helical" evidence="7">
    <location>
        <begin position="123"/>
        <end position="145"/>
    </location>
</feature>
<keyword evidence="2" id="KW-0813">Transport</keyword>
<evidence type="ECO:0000256" key="5">
    <source>
        <dbReference type="ARBA" id="ARBA00022989"/>
    </source>
</evidence>
<dbReference type="OrthoDB" id="5405318at2"/>
<proteinExistence type="predicted"/>
<feature type="transmembrane region" description="Helical" evidence="7">
    <location>
        <begin position="282"/>
        <end position="302"/>
    </location>
</feature>
<evidence type="ECO:0000256" key="2">
    <source>
        <dbReference type="ARBA" id="ARBA00022448"/>
    </source>
</evidence>
<keyword evidence="4 7" id="KW-0812">Transmembrane</keyword>
<reference evidence="8 9" key="1">
    <citation type="submission" date="2014-05" db="EMBL/GenBank/DDBJ databases">
        <title>Complete genome sequence of Corynebacterium marinum DSM 44953.</title>
        <authorList>
            <person name="Schaffert L."/>
            <person name="Albersmeier A."/>
            <person name="Kalinowski J."/>
            <person name="Ruckert C."/>
        </authorList>
    </citation>
    <scope>NUCLEOTIDE SEQUENCE [LARGE SCALE GENOMIC DNA]</scope>
    <source>
        <strain evidence="8 9">DSM 44953</strain>
    </source>
</reference>
<evidence type="ECO:0000256" key="3">
    <source>
        <dbReference type="ARBA" id="ARBA00022475"/>
    </source>
</evidence>
<dbReference type="GO" id="GO:0016020">
    <property type="term" value="C:membrane"/>
    <property type="evidence" value="ECO:0007669"/>
    <property type="project" value="UniProtKB-SubCell"/>
</dbReference>
<feature type="transmembrane region" description="Helical" evidence="7">
    <location>
        <begin position="65"/>
        <end position="83"/>
    </location>
</feature>
<evidence type="ECO:0000256" key="6">
    <source>
        <dbReference type="ARBA" id="ARBA00023136"/>
    </source>
</evidence>
<evidence type="ECO:0000256" key="4">
    <source>
        <dbReference type="ARBA" id="ARBA00022692"/>
    </source>
</evidence>
<feature type="transmembrane region" description="Helical" evidence="7">
    <location>
        <begin position="166"/>
        <end position="186"/>
    </location>
</feature>
<feature type="transmembrane region" description="Helical" evidence="7">
    <location>
        <begin position="222"/>
        <end position="243"/>
    </location>
</feature>
<feature type="transmembrane region" description="Helical" evidence="7">
    <location>
        <begin position="95"/>
        <end position="117"/>
    </location>
</feature>
<dbReference type="KEGG" id="cmq:B840_09275"/>
<protein>
    <submittedName>
        <fullName evidence="8">Transporter</fullName>
    </submittedName>
</protein>
<keyword evidence="5 7" id="KW-1133">Transmembrane helix</keyword>
<dbReference type="InterPro" id="IPR004776">
    <property type="entry name" value="Mem_transp_PIN-like"/>
</dbReference>
<evidence type="ECO:0000256" key="7">
    <source>
        <dbReference type="SAM" id="Phobius"/>
    </source>
</evidence>
<evidence type="ECO:0000256" key="1">
    <source>
        <dbReference type="ARBA" id="ARBA00004141"/>
    </source>
</evidence>
<evidence type="ECO:0000313" key="9">
    <source>
        <dbReference type="Proteomes" id="UP000031928"/>
    </source>
</evidence>
<keyword evidence="3" id="KW-1003">Cell membrane</keyword>
<dbReference type="EMBL" id="CP007790">
    <property type="protein sequence ID" value="AJK69448.1"/>
    <property type="molecule type" value="Genomic_DNA"/>
</dbReference>